<evidence type="ECO:0000313" key="2">
    <source>
        <dbReference type="Proteomes" id="UP000032066"/>
    </source>
</evidence>
<dbReference type="RefSeq" id="WP_043914393.1">
    <property type="nucleotide sequence ID" value="NZ_JXZB01000004.1"/>
</dbReference>
<keyword evidence="2" id="KW-1185">Reference proteome</keyword>
<dbReference type="EMBL" id="JXZB01000004">
    <property type="protein sequence ID" value="KIQ62417.1"/>
    <property type="molecule type" value="Genomic_DNA"/>
</dbReference>
<protein>
    <submittedName>
        <fullName evidence="1">Uncharacterized protein</fullName>
    </submittedName>
</protein>
<dbReference type="PATRIC" id="fig|2064.6.peg.5442"/>
<dbReference type="Proteomes" id="UP000032066">
    <property type="component" value="Unassembled WGS sequence"/>
</dbReference>
<dbReference type="AlphaFoldDB" id="A0A0D0PPM6"/>
<organism evidence="1 2">
    <name type="scientific">Kitasatospora griseola</name>
    <name type="common">Streptomyces griseolosporeus</name>
    <dbReference type="NCBI Taxonomy" id="2064"/>
    <lineage>
        <taxon>Bacteria</taxon>
        <taxon>Bacillati</taxon>
        <taxon>Actinomycetota</taxon>
        <taxon>Actinomycetes</taxon>
        <taxon>Kitasatosporales</taxon>
        <taxon>Streptomycetaceae</taxon>
        <taxon>Kitasatospora</taxon>
    </lineage>
</organism>
<proteinExistence type="predicted"/>
<comment type="caution">
    <text evidence="1">The sequence shown here is derived from an EMBL/GenBank/DDBJ whole genome shotgun (WGS) entry which is preliminary data.</text>
</comment>
<sequence length="98" mass="10341">MAFYIVTDGNKNEFGESDSFVVRASGIRQAVSLAPLGDPKNATVVKLTDGRDVPNGVVHASLAEFNGDVLTPATDYGSALVEPESAEDAYDPYAGYDL</sequence>
<evidence type="ECO:0000313" key="1">
    <source>
        <dbReference type="EMBL" id="KIQ62417.1"/>
    </source>
</evidence>
<name>A0A0D0PPM6_KITGR</name>
<reference evidence="1 2" key="1">
    <citation type="submission" date="2015-02" db="EMBL/GenBank/DDBJ databases">
        <title>Draft genome sequence of Kitasatospora griseola MF730-N6, a bafilomycin, terpentecin and satosporin producer.</title>
        <authorList>
            <person name="Arens J.C."/>
            <person name="Haltli B."/>
            <person name="Kerr R.G."/>
        </authorList>
    </citation>
    <scope>NUCLEOTIDE SEQUENCE [LARGE SCALE GENOMIC DNA]</scope>
    <source>
        <strain evidence="1 2">MF730-N6</strain>
    </source>
</reference>
<dbReference type="STRING" id="2064.TR51_25600"/>
<gene>
    <name evidence="1" type="ORF">TR51_25600</name>
</gene>
<accession>A0A0D0PPM6</accession>